<evidence type="ECO:0000256" key="1">
    <source>
        <dbReference type="SAM" id="MobiDB-lite"/>
    </source>
</evidence>
<dbReference type="Proteomes" id="UP000250140">
    <property type="component" value="Unassembled WGS sequence"/>
</dbReference>
<reference evidence="2 3" key="1">
    <citation type="journal article" date="2016" name="Nat. Commun.">
        <title>Ectomycorrhizal ecology is imprinted in the genome of the dominant symbiotic fungus Cenococcum geophilum.</title>
        <authorList>
            <consortium name="DOE Joint Genome Institute"/>
            <person name="Peter M."/>
            <person name="Kohler A."/>
            <person name="Ohm R.A."/>
            <person name="Kuo A."/>
            <person name="Krutzmann J."/>
            <person name="Morin E."/>
            <person name="Arend M."/>
            <person name="Barry K.W."/>
            <person name="Binder M."/>
            <person name="Choi C."/>
            <person name="Clum A."/>
            <person name="Copeland A."/>
            <person name="Grisel N."/>
            <person name="Haridas S."/>
            <person name="Kipfer T."/>
            <person name="LaButti K."/>
            <person name="Lindquist E."/>
            <person name="Lipzen A."/>
            <person name="Maire R."/>
            <person name="Meier B."/>
            <person name="Mihaltcheva S."/>
            <person name="Molinier V."/>
            <person name="Murat C."/>
            <person name="Poggeler S."/>
            <person name="Quandt C.A."/>
            <person name="Sperisen C."/>
            <person name="Tritt A."/>
            <person name="Tisserant E."/>
            <person name="Crous P.W."/>
            <person name="Henrissat B."/>
            <person name="Nehls U."/>
            <person name="Egli S."/>
            <person name="Spatafora J.W."/>
            <person name="Grigoriev I.V."/>
            <person name="Martin F.M."/>
        </authorList>
    </citation>
    <scope>NUCLEOTIDE SEQUENCE [LARGE SCALE GENOMIC DNA]</scope>
    <source>
        <strain evidence="2 3">CBS 207.34</strain>
    </source>
</reference>
<dbReference type="AlphaFoldDB" id="A0A8E2JYD4"/>
<keyword evidence="3" id="KW-1185">Reference proteome</keyword>
<protein>
    <submittedName>
        <fullName evidence="2">Uncharacterized protein</fullName>
    </submittedName>
</protein>
<dbReference type="EMBL" id="KV748680">
    <property type="protein sequence ID" value="OCL13714.1"/>
    <property type="molecule type" value="Genomic_DNA"/>
</dbReference>
<organism evidence="2 3">
    <name type="scientific">Glonium stellatum</name>
    <dbReference type="NCBI Taxonomy" id="574774"/>
    <lineage>
        <taxon>Eukaryota</taxon>
        <taxon>Fungi</taxon>
        <taxon>Dikarya</taxon>
        <taxon>Ascomycota</taxon>
        <taxon>Pezizomycotina</taxon>
        <taxon>Dothideomycetes</taxon>
        <taxon>Pleosporomycetidae</taxon>
        <taxon>Gloniales</taxon>
        <taxon>Gloniaceae</taxon>
        <taxon>Glonium</taxon>
    </lineage>
</organism>
<feature type="region of interest" description="Disordered" evidence="1">
    <location>
        <begin position="1"/>
        <end position="31"/>
    </location>
</feature>
<feature type="compositionally biased region" description="Low complexity" evidence="1">
    <location>
        <begin position="1"/>
        <end position="13"/>
    </location>
</feature>
<evidence type="ECO:0000313" key="2">
    <source>
        <dbReference type="EMBL" id="OCL13714.1"/>
    </source>
</evidence>
<proteinExistence type="predicted"/>
<name>A0A8E2JYD4_9PEZI</name>
<accession>A0A8E2JYD4</accession>
<gene>
    <name evidence="2" type="ORF">AOQ84DRAFT_371927</name>
</gene>
<sequence>MPTLARPAATAPTSIGPTPPQDGVVGVGSWSEDHDGHWARFNAKPRCIRQGAVVTSNSLPAFTPWPQTSALADAAHSCIRPAQHPSIHPGPGLNHPSPQHSTCIMIGPFSTLSHSLKRAGVPQRGRATSRRLFTLELENDSSVLEVVYRGPASTTPPYLALPPPDTLFPLEAVQPRKTAVAF</sequence>
<evidence type="ECO:0000313" key="3">
    <source>
        <dbReference type="Proteomes" id="UP000250140"/>
    </source>
</evidence>